<organism evidence="3 4">
    <name type="scientific">Nocardiopsis lambiniae</name>
    <dbReference type="NCBI Taxonomy" id="3075539"/>
    <lineage>
        <taxon>Bacteria</taxon>
        <taxon>Bacillati</taxon>
        <taxon>Actinomycetota</taxon>
        <taxon>Actinomycetes</taxon>
        <taxon>Streptosporangiales</taxon>
        <taxon>Nocardiopsidaceae</taxon>
        <taxon>Nocardiopsis</taxon>
    </lineage>
</organism>
<proteinExistence type="predicted"/>
<comment type="caution">
    <text evidence="3">The sequence shown here is derived from an EMBL/GenBank/DDBJ whole genome shotgun (WGS) entry which is preliminary data.</text>
</comment>
<dbReference type="Pfam" id="PF01464">
    <property type="entry name" value="SLT"/>
    <property type="match status" value="1"/>
</dbReference>
<dbReference type="Proteomes" id="UP001183390">
    <property type="component" value="Unassembled WGS sequence"/>
</dbReference>
<evidence type="ECO:0000259" key="2">
    <source>
        <dbReference type="Pfam" id="PF01464"/>
    </source>
</evidence>
<evidence type="ECO:0000256" key="1">
    <source>
        <dbReference type="SAM" id="MobiDB-lite"/>
    </source>
</evidence>
<dbReference type="InterPro" id="IPR008258">
    <property type="entry name" value="Transglycosylase_SLT_dom_1"/>
</dbReference>
<sequence>MPLPRIPPRHASLVGAAVVLVAGGAFGVAAFADTEAPDPRDAASAAQPAPSATAQPGEESDDFFRTPPATGPEEDEAALEQAREAAEEAGRDAVRTGGAEASDILKEPEPEPEPESEGSGSSGGSAPVPAGSAKEIALQLVLDQGWAASEFSDCLEPLWEKESNWNHTAQNPGSGAYGIPQSLPGDKMASHGDDWRTNPATQISWGIDYIKGRYGTPCGAWSHSQANNWY</sequence>
<dbReference type="SUPFAM" id="SSF53955">
    <property type="entry name" value="Lysozyme-like"/>
    <property type="match status" value="1"/>
</dbReference>
<dbReference type="RefSeq" id="WP_311510678.1">
    <property type="nucleotide sequence ID" value="NZ_JAVREP010000002.1"/>
</dbReference>
<protein>
    <submittedName>
        <fullName evidence="3">Lytic transglycosylase domain-containing protein</fullName>
    </submittedName>
</protein>
<feature type="compositionally biased region" description="Low complexity" evidence="1">
    <location>
        <begin position="42"/>
        <end position="56"/>
    </location>
</feature>
<evidence type="ECO:0000313" key="4">
    <source>
        <dbReference type="Proteomes" id="UP001183390"/>
    </source>
</evidence>
<dbReference type="InterPro" id="IPR023346">
    <property type="entry name" value="Lysozyme-like_dom_sf"/>
</dbReference>
<accession>A0ABU2M5M1</accession>
<feature type="compositionally biased region" description="Basic and acidic residues" evidence="1">
    <location>
        <begin position="81"/>
        <end position="94"/>
    </location>
</feature>
<name>A0ABU2M5M1_9ACTN</name>
<dbReference type="Gene3D" id="1.10.530.10">
    <property type="match status" value="1"/>
</dbReference>
<reference evidence="4" key="1">
    <citation type="submission" date="2023-07" db="EMBL/GenBank/DDBJ databases">
        <title>30 novel species of actinomycetes from the DSMZ collection.</title>
        <authorList>
            <person name="Nouioui I."/>
        </authorList>
    </citation>
    <scope>NUCLEOTIDE SEQUENCE [LARGE SCALE GENOMIC DNA]</scope>
    <source>
        <strain evidence="4">DSM 44743</strain>
    </source>
</reference>
<feature type="domain" description="Transglycosylase SLT" evidence="2">
    <location>
        <begin position="158"/>
        <end position="218"/>
    </location>
</feature>
<evidence type="ECO:0000313" key="3">
    <source>
        <dbReference type="EMBL" id="MDT0327932.1"/>
    </source>
</evidence>
<keyword evidence="4" id="KW-1185">Reference proteome</keyword>
<gene>
    <name evidence="3" type="ORF">RM479_05850</name>
</gene>
<feature type="region of interest" description="Disordered" evidence="1">
    <location>
        <begin position="36"/>
        <end position="130"/>
    </location>
</feature>
<dbReference type="EMBL" id="JAVREP010000002">
    <property type="protein sequence ID" value="MDT0327932.1"/>
    <property type="molecule type" value="Genomic_DNA"/>
</dbReference>